<evidence type="ECO:0000256" key="4">
    <source>
        <dbReference type="PROSITE-ProRule" id="PRU00339"/>
    </source>
</evidence>
<organism evidence="6 7">
    <name type="scientific">Rhodanobacter thiooxydans</name>
    <dbReference type="NCBI Taxonomy" id="416169"/>
    <lineage>
        <taxon>Bacteria</taxon>
        <taxon>Pseudomonadati</taxon>
        <taxon>Pseudomonadota</taxon>
        <taxon>Gammaproteobacteria</taxon>
        <taxon>Lysobacterales</taxon>
        <taxon>Rhodanobacteraceae</taxon>
        <taxon>Rhodanobacter</taxon>
    </lineage>
</organism>
<protein>
    <submittedName>
        <fullName evidence="6">Aspartyl beta-hydroxylase</fullName>
    </submittedName>
</protein>
<sequence length="418" mass="46365">MEDAEVTYRKALFHMPDHPEALNFIAMCELGRGEFDAAHEHLEHAIRIDSQEASFRRNLGITQLALGRAQAAIDTFEEVIAMAPKEFSARLHRAAALEKLGNTYDATTAYYRAIAIAQAAYHWRNRQTTPASLQPLLRHAISYIKQNQKRIFMDWLQPAREEHGAASVARIEAGLSMYLKEVATQYADERQHCSFFYVPGVAASPSLDATQVPGMDDLARVGATFMVELRAAEAAGRELEPYFGTHDLAILREQEVLDGGENARLEALYLYRDGDLEPLGRQSCPQTFAAVKSLPHPVEIERLGPNVYFMVLGPDTHMLPSKGFTNARIHIEIPLWVSGQTVRQVADTEKAWRAGEPVAYDATFVHELWNHGDGTSAALVLDAWHPDLTAAECMALTALFEGISQFHVAAGVEPPFGS</sequence>
<dbReference type="GO" id="GO:0016020">
    <property type="term" value="C:membrane"/>
    <property type="evidence" value="ECO:0007669"/>
    <property type="project" value="TreeGrafter"/>
</dbReference>
<dbReference type="Gene3D" id="1.25.40.10">
    <property type="entry name" value="Tetratricopeptide repeat domain"/>
    <property type="match status" value="1"/>
</dbReference>
<dbReference type="Proteomes" id="UP000076131">
    <property type="component" value="Unassembled WGS sequence"/>
</dbReference>
<gene>
    <name evidence="6" type="ORF">RHOFW104T7_04315</name>
</gene>
<dbReference type="AlphaFoldDB" id="A0A154QNF9"/>
<dbReference type="PROSITE" id="PS50005">
    <property type="entry name" value="TPR"/>
    <property type="match status" value="1"/>
</dbReference>
<dbReference type="PANTHER" id="PTHR46332">
    <property type="entry name" value="ASPARTATE BETA-HYDROXYLASE DOMAIN-CONTAINING PROTEIN 2"/>
    <property type="match status" value="1"/>
</dbReference>
<dbReference type="Pfam" id="PF05118">
    <property type="entry name" value="Asp_Arg_Hydrox"/>
    <property type="match status" value="1"/>
</dbReference>
<dbReference type="GO" id="GO:0051213">
    <property type="term" value="F:dioxygenase activity"/>
    <property type="evidence" value="ECO:0007669"/>
    <property type="project" value="UniProtKB-KW"/>
</dbReference>
<keyword evidence="2" id="KW-0223">Dioxygenase</keyword>
<dbReference type="PANTHER" id="PTHR46332:SF5">
    <property type="entry name" value="ASPARTATE BETA-HYDROXYLASE DOMAIN CONTAINING 2"/>
    <property type="match status" value="1"/>
</dbReference>
<dbReference type="STRING" id="416169.RHOFW104T7_04315"/>
<evidence type="ECO:0000256" key="2">
    <source>
        <dbReference type="ARBA" id="ARBA00022964"/>
    </source>
</evidence>
<evidence type="ECO:0000256" key="1">
    <source>
        <dbReference type="ARBA" id="ARBA00007730"/>
    </source>
</evidence>
<dbReference type="eggNOG" id="COG3555">
    <property type="taxonomic scope" value="Bacteria"/>
</dbReference>
<keyword evidence="3" id="KW-0560">Oxidoreductase</keyword>
<proteinExistence type="inferred from homology"/>
<comment type="caution">
    <text evidence="6">The sequence shown here is derived from an EMBL/GenBank/DDBJ whole genome shotgun (WGS) entry which is preliminary data.</text>
</comment>
<dbReference type="EMBL" id="LVJS01000005">
    <property type="protein sequence ID" value="KZC25306.1"/>
    <property type="molecule type" value="Genomic_DNA"/>
</dbReference>
<dbReference type="Gene3D" id="2.60.120.330">
    <property type="entry name" value="B-lactam Antibiotic, Isopenicillin N Synthase, Chain"/>
    <property type="match status" value="1"/>
</dbReference>
<dbReference type="Pfam" id="PF13432">
    <property type="entry name" value="TPR_16"/>
    <property type="match status" value="1"/>
</dbReference>
<dbReference type="InterPro" id="IPR019734">
    <property type="entry name" value="TPR_rpt"/>
</dbReference>
<reference evidence="6 7" key="1">
    <citation type="journal article" date="2016" name="MBio">
        <title>Lateral Gene Transfer in a Heavy Metal-Contaminated-Groundwater Microbial Community.</title>
        <authorList>
            <person name="Hemme C.L."/>
            <person name="Green S.J."/>
            <person name="Rishishwar L."/>
            <person name="Prakash O."/>
            <person name="Pettenato A."/>
            <person name="Chakraborty R."/>
            <person name="Deutschbauer A.M."/>
            <person name="Van Nostrand J.D."/>
            <person name="Wu L."/>
            <person name="He Z."/>
            <person name="Jordan I.K."/>
            <person name="Hazen T.C."/>
            <person name="Arkin A.P."/>
            <person name="Kostka J.E."/>
            <person name="Zhou J."/>
        </authorList>
    </citation>
    <scope>NUCLEOTIDE SEQUENCE [LARGE SCALE GENOMIC DNA]</scope>
    <source>
        <strain evidence="6 7">FW104-T7</strain>
    </source>
</reference>
<feature type="repeat" description="TPR" evidence="4">
    <location>
        <begin position="53"/>
        <end position="86"/>
    </location>
</feature>
<keyword evidence="7" id="KW-1185">Reference proteome</keyword>
<dbReference type="SUPFAM" id="SSF48452">
    <property type="entry name" value="TPR-like"/>
    <property type="match status" value="1"/>
</dbReference>
<keyword evidence="4" id="KW-0802">TPR repeat</keyword>
<dbReference type="eggNOG" id="COG0457">
    <property type="taxonomic scope" value="Bacteria"/>
</dbReference>
<dbReference type="InterPro" id="IPR051821">
    <property type="entry name" value="Asp/Asn_beta-hydroxylase"/>
</dbReference>
<dbReference type="SUPFAM" id="SSF51197">
    <property type="entry name" value="Clavaminate synthase-like"/>
    <property type="match status" value="1"/>
</dbReference>
<dbReference type="InterPro" id="IPR027443">
    <property type="entry name" value="IPNS-like_sf"/>
</dbReference>
<evidence type="ECO:0000313" key="6">
    <source>
        <dbReference type="EMBL" id="KZC25306.1"/>
    </source>
</evidence>
<evidence type="ECO:0000256" key="3">
    <source>
        <dbReference type="ARBA" id="ARBA00023002"/>
    </source>
</evidence>
<dbReference type="SMART" id="SM00028">
    <property type="entry name" value="TPR"/>
    <property type="match status" value="3"/>
</dbReference>
<dbReference type="InterPro" id="IPR007803">
    <property type="entry name" value="Asp/Arg/Pro-Hydrxlase"/>
</dbReference>
<name>A0A154QNF9_9GAMM</name>
<dbReference type="InterPro" id="IPR011990">
    <property type="entry name" value="TPR-like_helical_dom_sf"/>
</dbReference>
<evidence type="ECO:0000313" key="7">
    <source>
        <dbReference type="Proteomes" id="UP000076131"/>
    </source>
</evidence>
<evidence type="ECO:0000259" key="5">
    <source>
        <dbReference type="Pfam" id="PF05118"/>
    </source>
</evidence>
<accession>A0A154QNF9</accession>
<feature type="domain" description="Aspartyl/asparaginy/proline hydroxylase" evidence="5">
    <location>
        <begin position="265"/>
        <end position="386"/>
    </location>
</feature>
<comment type="similarity">
    <text evidence="1">Belongs to the aspartyl/asparaginyl beta-hydroxylase family.</text>
</comment>